<evidence type="ECO:0000256" key="2">
    <source>
        <dbReference type="ARBA" id="ARBA00022692"/>
    </source>
</evidence>
<evidence type="ECO:0000256" key="4">
    <source>
        <dbReference type="ARBA" id="ARBA00023136"/>
    </source>
</evidence>
<dbReference type="Pfam" id="PF00146">
    <property type="entry name" value="NADHdh"/>
    <property type="match status" value="1"/>
</dbReference>
<feature type="transmembrane region" description="Helical" evidence="5">
    <location>
        <begin position="6"/>
        <end position="23"/>
    </location>
</feature>
<dbReference type="PANTHER" id="PTHR43359:SF1">
    <property type="entry name" value="FORMATE HYDROGENLYASE SUBUNIT 4-RELATED"/>
    <property type="match status" value="1"/>
</dbReference>
<evidence type="ECO:0000313" key="6">
    <source>
        <dbReference type="EMBL" id="OGK02936.1"/>
    </source>
</evidence>
<evidence type="ECO:0000256" key="1">
    <source>
        <dbReference type="ARBA" id="ARBA00004141"/>
    </source>
</evidence>
<organism evidence="6 7">
    <name type="scientific">Candidatus Raymondbacteria bacterium RIFOXYD12_FULL_49_13</name>
    <dbReference type="NCBI Taxonomy" id="1817890"/>
    <lineage>
        <taxon>Bacteria</taxon>
        <taxon>Raymondiibacteriota</taxon>
    </lineage>
</organism>
<gene>
    <name evidence="6" type="ORF">A2519_06320</name>
</gene>
<accession>A0A1F7F8T6</accession>
<feature type="transmembrane region" description="Helical" evidence="5">
    <location>
        <begin position="96"/>
        <end position="115"/>
    </location>
</feature>
<proteinExistence type="predicted"/>
<feature type="transmembrane region" description="Helical" evidence="5">
    <location>
        <begin position="135"/>
        <end position="154"/>
    </location>
</feature>
<feature type="transmembrane region" description="Helical" evidence="5">
    <location>
        <begin position="61"/>
        <end position="84"/>
    </location>
</feature>
<dbReference type="Proteomes" id="UP000179243">
    <property type="component" value="Unassembled WGS sequence"/>
</dbReference>
<dbReference type="InterPro" id="IPR052561">
    <property type="entry name" value="ComplexI_Subunit1"/>
</dbReference>
<reference evidence="6 7" key="1">
    <citation type="journal article" date="2016" name="Nat. Commun.">
        <title>Thousands of microbial genomes shed light on interconnected biogeochemical processes in an aquifer system.</title>
        <authorList>
            <person name="Anantharaman K."/>
            <person name="Brown C.T."/>
            <person name="Hug L.A."/>
            <person name="Sharon I."/>
            <person name="Castelle C.J."/>
            <person name="Probst A.J."/>
            <person name="Thomas B.C."/>
            <person name="Singh A."/>
            <person name="Wilkins M.J."/>
            <person name="Karaoz U."/>
            <person name="Brodie E.L."/>
            <person name="Williams K.H."/>
            <person name="Hubbard S.S."/>
            <person name="Banfield J.F."/>
        </authorList>
    </citation>
    <scope>NUCLEOTIDE SEQUENCE [LARGE SCALE GENOMIC DNA]</scope>
</reference>
<keyword evidence="2 5" id="KW-0812">Transmembrane</keyword>
<feature type="transmembrane region" description="Helical" evidence="5">
    <location>
        <begin position="246"/>
        <end position="267"/>
    </location>
</feature>
<feature type="transmembrane region" description="Helical" evidence="5">
    <location>
        <begin position="160"/>
        <end position="183"/>
    </location>
</feature>
<sequence length="299" mass="31985">MYAFSIIHMFVGFALAPLMIGIVNRTKAVFAGRTGQPFLQPYYDMVKLLRKGAVYSRTTSWIFRAAPVVGLACAVAALAIVPFGNAPGLLSFEGDLVFFAYVLGLWRFFLVIAALDTGSAFEGMGASREVQFSAMAEPVLFVGLATVATLTGSLSLSDMIAGLSLPLAEIVLVAAALFVVFLCENARIPFDDPNTHLELTMIHEVMVLDYSGPDLGFVLYSAALKFWVLGALIIGITVPLDEGLPVWASCGYAFLGMVMLALLTGIVESVMARVRLLRVPQLLAAAGALAICALIFSMR</sequence>
<dbReference type="AlphaFoldDB" id="A0A1F7F8T6"/>
<protein>
    <submittedName>
        <fullName evidence="6">Hydrogenase</fullName>
    </submittedName>
</protein>
<keyword evidence="4 5" id="KW-0472">Membrane</keyword>
<evidence type="ECO:0000256" key="5">
    <source>
        <dbReference type="SAM" id="Phobius"/>
    </source>
</evidence>
<dbReference type="EMBL" id="MFYX01000100">
    <property type="protein sequence ID" value="OGK02936.1"/>
    <property type="molecule type" value="Genomic_DNA"/>
</dbReference>
<feature type="transmembrane region" description="Helical" evidence="5">
    <location>
        <begin position="217"/>
        <end position="240"/>
    </location>
</feature>
<comment type="subcellular location">
    <subcellularLocation>
        <location evidence="1">Membrane</location>
        <topology evidence="1">Multi-pass membrane protein</topology>
    </subcellularLocation>
</comment>
<comment type="caution">
    <text evidence="6">The sequence shown here is derived from an EMBL/GenBank/DDBJ whole genome shotgun (WGS) entry which is preliminary data.</text>
</comment>
<name>A0A1F7F8T6_UNCRA</name>
<keyword evidence="3 5" id="KW-1133">Transmembrane helix</keyword>
<dbReference type="GO" id="GO:0005886">
    <property type="term" value="C:plasma membrane"/>
    <property type="evidence" value="ECO:0007669"/>
    <property type="project" value="TreeGrafter"/>
</dbReference>
<dbReference type="PANTHER" id="PTHR43359">
    <property type="entry name" value="FORMATE HYDROGENLYASE SUBUNIT 4"/>
    <property type="match status" value="1"/>
</dbReference>
<dbReference type="InterPro" id="IPR001694">
    <property type="entry name" value="NADH_UbQ_OxRdtase_su1/FPO"/>
</dbReference>
<evidence type="ECO:0000313" key="7">
    <source>
        <dbReference type="Proteomes" id="UP000179243"/>
    </source>
</evidence>
<feature type="transmembrane region" description="Helical" evidence="5">
    <location>
        <begin position="279"/>
        <end position="298"/>
    </location>
</feature>
<evidence type="ECO:0000256" key="3">
    <source>
        <dbReference type="ARBA" id="ARBA00022989"/>
    </source>
</evidence>